<dbReference type="InterPro" id="IPR015915">
    <property type="entry name" value="Kelch-typ_b-propeller"/>
</dbReference>
<keyword evidence="1" id="KW-0880">Kelch repeat</keyword>
<evidence type="ECO:0000256" key="3">
    <source>
        <dbReference type="SAM" id="Phobius"/>
    </source>
</evidence>
<gene>
    <name evidence="4" type="ORF">RhiirA1_463572</name>
</gene>
<evidence type="ECO:0000256" key="2">
    <source>
        <dbReference type="ARBA" id="ARBA00022737"/>
    </source>
</evidence>
<sequence>MPRNSSVYFILWILVLQVEMIIIIGKRLKEFFYLDVSVPFNTQELTWQDLSNINMIPAHSSAASVKGGANNDTLFLYGGATSDTMALVYTFDSQSIVWSIPKITGINTVRKRDLTGIINNDGRMYLWSGNTGTVYANEMLIIDTINLSCSEGSLVNAPIPRVNYGAALFPNNRIIYIGGVKENPTLFDETLNIIQGSALALSEVYIYDTVNDSWDTKITSGKIPSNRGGFSAILGLDGQRIIIYGGFFSNPGYLDTTLYVLDLNNYNWYVPKISGKIPKPRTYHKANVIGKYIWLYHLDMVMIKHNTTGAILGTLLGGILLSVGSFLIYKWNKNKREQSTIHGNENYNDYGQEEKELPIIRDIHNYGQVINNNNEQEIIQIPRKENTTNHEPTIIPANNHGQEIKQTSENENNVINLSLQAFKDEMLQVVKQEINQNLRNEILKVVRRENYHNTKNNTRQD</sequence>
<dbReference type="VEuPathDB" id="FungiDB:FUN_003043"/>
<name>A0A2N0RJS2_9GLOM</name>
<keyword evidence="3" id="KW-0812">Transmembrane</keyword>
<dbReference type="Pfam" id="PF24681">
    <property type="entry name" value="Kelch_KLHDC2_KLHL20_DRC7"/>
    <property type="match status" value="2"/>
</dbReference>
<feature type="transmembrane region" description="Helical" evidence="3">
    <location>
        <begin position="6"/>
        <end position="24"/>
    </location>
</feature>
<keyword evidence="2" id="KW-0677">Repeat</keyword>
<evidence type="ECO:0000256" key="1">
    <source>
        <dbReference type="ARBA" id="ARBA00022441"/>
    </source>
</evidence>
<evidence type="ECO:0000313" key="5">
    <source>
        <dbReference type="Proteomes" id="UP000232688"/>
    </source>
</evidence>
<protein>
    <recommendedName>
        <fullName evidence="6">Galactose oxidase</fullName>
    </recommendedName>
</protein>
<dbReference type="Gene3D" id="2.120.10.80">
    <property type="entry name" value="Kelch-type beta propeller"/>
    <property type="match status" value="1"/>
</dbReference>
<keyword evidence="3" id="KW-0472">Membrane</keyword>
<evidence type="ECO:0008006" key="6">
    <source>
        <dbReference type="Google" id="ProtNLM"/>
    </source>
</evidence>
<reference evidence="4 5" key="1">
    <citation type="submission" date="2017-10" db="EMBL/GenBank/DDBJ databases">
        <title>Extensive intraspecific genome diversity in a model arbuscular mycorrhizal fungus.</title>
        <authorList>
            <person name="Chen E.C.H."/>
            <person name="Morin E."/>
            <person name="Baudet D."/>
            <person name="Noel J."/>
            <person name="Ndikumana S."/>
            <person name="Charron P."/>
            <person name="St-Onge C."/>
            <person name="Giorgi J."/>
            <person name="Grigoriev I.V."/>
            <person name="Roux C."/>
            <person name="Martin F.M."/>
            <person name="Corradi N."/>
        </authorList>
    </citation>
    <scope>NUCLEOTIDE SEQUENCE [LARGE SCALE GENOMIC DNA]</scope>
    <source>
        <strain evidence="4 5">A1</strain>
    </source>
</reference>
<dbReference type="AlphaFoldDB" id="A0A2N0RJS2"/>
<organism evidence="4 5">
    <name type="scientific">Rhizophagus irregularis</name>
    <dbReference type="NCBI Taxonomy" id="588596"/>
    <lineage>
        <taxon>Eukaryota</taxon>
        <taxon>Fungi</taxon>
        <taxon>Fungi incertae sedis</taxon>
        <taxon>Mucoromycota</taxon>
        <taxon>Glomeromycotina</taxon>
        <taxon>Glomeromycetes</taxon>
        <taxon>Glomerales</taxon>
        <taxon>Glomeraceae</taxon>
        <taxon>Rhizophagus</taxon>
    </lineage>
</organism>
<evidence type="ECO:0000313" key="4">
    <source>
        <dbReference type="EMBL" id="PKC63561.1"/>
    </source>
</evidence>
<accession>A0A2N0RJS2</accession>
<dbReference type="VEuPathDB" id="FungiDB:RhiirA1_463572"/>
<dbReference type="PANTHER" id="PTHR46093:SF3">
    <property type="entry name" value="ACYL-COA-BINDING DOMAIN-CONTAINING PROTEIN 4"/>
    <property type="match status" value="1"/>
</dbReference>
<proteinExistence type="predicted"/>
<dbReference type="PANTHER" id="PTHR46093">
    <property type="entry name" value="ACYL-COA-BINDING DOMAIN-CONTAINING PROTEIN 5"/>
    <property type="match status" value="1"/>
</dbReference>
<dbReference type="EMBL" id="LLXH01000723">
    <property type="protein sequence ID" value="PKC63561.1"/>
    <property type="molecule type" value="Genomic_DNA"/>
</dbReference>
<keyword evidence="3" id="KW-1133">Transmembrane helix</keyword>
<reference evidence="4 5" key="2">
    <citation type="submission" date="2017-10" db="EMBL/GenBank/DDBJ databases">
        <title>Genome analyses suggest a sexual origin of heterokaryosis in a supposedly ancient asexual fungus.</title>
        <authorList>
            <person name="Corradi N."/>
            <person name="Sedzielewska K."/>
            <person name="Noel J."/>
            <person name="Charron P."/>
            <person name="Farinelli L."/>
            <person name="Marton T."/>
            <person name="Kruger M."/>
            <person name="Pelin A."/>
            <person name="Brachmann A."/>
            <person name="Corradi N."/>
        </authorList>
    </citation>
    <scope>NUCLEOTIDE SEQUENCE [LARGE SCALE GENOMIC DNA]</scope>
    <source>
        <strain evidence="4 5">A1</strain>
    </source>
</reference>
<dbReference type="SUPFAM" id="SSF117281">
    <property type="entry name" value="Kelch motif"/>
    <property type="match status" value="1"/>
</dbReference>
<dbReference type="Proteomes" id="UP000232688">
    <property type="component" value="Unassembled WGS sequence"/>
</dbReference>
<feature type="transmembrane region" description="Helical" evidence="3">
    <location>
        <begin position="310"/>
        <end position="329"/>
    </location>
</feature>
<comment type="caution">
    <text evidence="4">The sequence shown here is derived from an EMBL/GenBank/DDBJ whole genome shotgun (WGS) entry which is preliminary data.</text>
</comment>